<comment type="caution">
    <text evidence="1">The sequence shown here is derived from an EMBL/GenBank/DDBJ whole genome shotgun (WGS) entry which is preliminary data.</text>
</comment>
<dbReference type="Proteomes" id="UP001189429">
    <property type="component" value="Unassembled WGS sequence"/>
</dbReference>
<accession>A0ABN9WTL6</accession>
<evidence type="ECO:0000313" key="1">
    <source>
        <dbReference type="EMBL" id="CAK0890128.1"/>
    </source>
</evidence>
<sequence length="102" mass="10777">MVDETALALLAAAADPSSQRVGVSMTGRFEVPSLLRVPRAGSSNIALALVVPLLLAACTALPSRRAGAAWYRLSPLLVERPRDSAERVLVLSGDITQARAWP</sequence>
<evidence type="ECO:0000313" key="2">
    <source>
        <dbReference type="Proteomes" id="UP001189429"/>
    </source>
</evidence>
<reference evidence="1" key="1">
    <citation type="submission" date="2023-10" db="EMBL/GenBank/DDBJ databases">
        <authorList>
            <person name="Chen Y."/>
            <person name="Shah S."/>
            <person name="Dougan E. K."/>
            <person name="Thang M."/>
            <person name="Chan C."/>
        </authorList>
    </citation>
    <scope>NUCLEOTIDE SEQUENCE [LARGE SCALE GENOMIC DNA]</scope>
</reference>
<protein>
    <submittedName>
        <fullName evidence="1">Uncharacterized protein</fullName>
    </submittedName>
</protein>
<dbReference type="EMBL" id="CAUYUJ010019302">
    <property type="protein sequence ID" value="CAK0890128.1"/>
    <property type="molecule type" value="Genomic_DNA"/>
</dbReference>
<proteinExistence type="predicted"/>
<gene>
    <name evidence="1" type="ORF">PCOR1329_LOCUS70432</name>
</gene>
<name>A0ABN9WTL6_9DINO</name>
<keyword evidence="2" id="KW-1185">Reference proteome</keyword>
<organism evidence="1 2">
    <name type="scientific">Prorocentrum cordatum</name>
    <dbReference type="NCBI Taxonomy" id="2364126"/>
    <lineage>
        <taxon>Eukaryota</taxon>
        <taxon>Sar</taxon>
        <taxon>Alveolata</taxon>
        <taxon>Dinophyceae</taxon>
        <taxon>Prorocentrales</taxon>
        <taxon>Prorocentraceae</taxon>
        <taxon>Prorocentrum</taxon>
    </lineage>
</organism>